<dbReference type="EMBL" id="JAGFNP010000007">
    <property type="protein sequence ID" value="MBO3733938.1"/>
    <property type="molecule type" value="Genomic_DNA"/>
</dbReference>
<dbReference type="SUPFAM" id="SSF53448">
    <property type="entry name" value="Nucleotide-diphospho-sugar transferases"/>
    <property type="match status" value="1"/>
</dbReference>
<gene>
    <name evidence="3" type="ORF">J5V16_14010</name>
</gene>
<dbReference type="Pfam" id="PF00535">
    <property type="entry name" value="Glycos_transf_2"/>
    <property type="match status" value="1"/>
</dbReference>
<proteinExistence type="predicted"/>
<dbReference type="InterPro" id="IPR001173">
    <property type="entry name" value="Glyco_trans_2-like"/>
</dbReference>
<dbReference type="Pfam" id="PF22181">
    <property type="entry name" value="TarS_linker"/>
    <property type="match status" value="1"/>
</dbReference>
<keyword evidence="4" id="KW-1185">Reference proteome</keyword>
<evidence type="ECO:0000313" key="3">
    <source>
        <dbReference type="EMBL" id="MBO3733938.1"/>
    </source>
</evidence>
<accession>A0ABS3U849</accession>
<feature type="domain" description="Glycosyltransferase 2-like" evidence="1">
    <location>
        <begin position="7"/>
        <end position="168"/>
    </location>
</feature>
<comment type="caution">
    <text evidence="3">The sequence shown here is derived from an EMBL/GenBank/DDBJ whole genome shotgun (WGS) entry which is preliminary data.</text>
</comment>
<feature type="domain" description="TarS/TarP linker" evidence="2">
    <location>
        <begin position="234"/>
        <end position="325"/>
    </location>
</feature>
<reference evidence="3 4" key="1">
    <citation type="submission" date="2021-03" db="EMBL/GenBank/DDBJ databases">
        <title>Glycomyces sp. nov., a novel actinomycete isolated from soil.</title>
        <authorList>
            <person name="Yang X."/>
            <person name="Xu X."/>
        </authorList>
    </citation>
    <scope>NUCLEOTIDE SEQUENCE [LARGE SCALE GENOMIC DNA]</scope>
    <source>
        <strain evidence="3 4">NEAU-S30</strain>
    </source>
</reference>
<dbReference type="Proteomes" id="UP000681341">
    <property type="component" value="Unassembled WGS sequence"/>
</dbReference>
<evidence type="ECO:0000259" key="2">
    <source>
        <dbReference type="Pfam" id="PF22181"/>
    </source>
</evidence>
<name>A0ABS3U849_9ACTN</name>
<dbReference type="PANTHER" id="PTHR22916:SF3">
    <property type="entry name" value="UDP-GLCNAC:BETAGAL BETA-1,3-N-ACETYLGLUCOSAMINYLTRANSFERASE-LIKE PROTEIN 1"/>
    <property type="match status" value="1"/>
</dbReference>
<sequence>MATPIVSVVIPVHNAMPYLLKGIESLLGQSIGKDRLEVIAVDDGSTDGSGEALDEFAAAEPDCVRVVHQEASGTPSVPRNRGIEMARGKYVFFLDADDYLGVEALERMVEMAEENESDVVLGKLVSVNGRGVARSMFERDQPRADLYSSRVYWNLPCLKLFRRSMLEEHGLRFRTDRRFIEDLLFTIEGYIRARNISVVGEYDCYYVVLREDGGNLTSGGMKAPEHFQQSEGTHLQLLVELVGGLLPEGPKRDFLLKRHWEVEGLNETRRLLSDPTEESRRQRFEALRDLVLRWYTPGAGAKLPVMRRLYYELIVEDRLDDLMRLLREPADLMFAGRGDRVYATLRGYEDAVAPEPGPWLDLSESLEVRHWFKGVRFTPEALRIEGTGRIAPIPSDLIGVRLEAVHSATGEVVAVDAAHEDGHFTVEFDRAALLAQGKGVWRFEVVVTVGETERRAPFGGRLGGGLQGKARPRPAAVAGGRRLALGYAKGANQLQVSVEPRFTARRIVKGAARRAGLGRVKARLTKPRQQPSGVRAVRVARPI</sequence>
<dbReference type="InterPro" id="IPR029044">
    <property type="entry name" value="Nucleotide-diphossugar_trans"/>
</dbReference>
<dbReference type="RefSeq" id="WP_208496968.1">
    <property type="nucleotide sequence ID" value="NZ_JAGFNP010000007.1"/>
</dbReference>
<dbReference type="CDD" id="cd00761">
    <property type="entry name" value="Glyco_tranf_GTA_type"/>
    <property type="match status" value="1"/>
</dbReference>
<dbReference type="InterPro" id="IPR054028">
    <property type="entry name" value="TarS/TarP_linker"/>
</dbReference>
<organism evidence="3 4">
    <name type="scientific">Glycomyces niveus</name>
    <dbReference type="NCBI Taxonomy" id="2820287"/>
    <lineage>
        <taxon>Bacteria</taxon>
        <taxon>Bacillati</taxon>
        <taxon>Actinomycetota</taxon>
        <taxon>Actinomycetes</taxon>
        <taxon>Glycomycetales</taxon>
        <taxon>Glycomycetaceae</taxon>
        <taxon>Glycomyces</taxon>
    </lineage>
</organism>
<evidence type="ECO:0000259" key="1">
    <source>
        <dbReference type="Pfam" id="PF00535"/>
    </source>
</evidence>
<evidence type="ECO:0000313" key="4">
    <source>
        <dbReference type="Proteomes" id="UP000681341"/>
    </source>
</evidence>
<dbReference type="PANTHER" id="PTHR22916">
    <property type="entry name" value="GLYCOSYLTRANSFERASE"/>
    <property type="match status" value="1"/>
</dbReference>
<dbReference type="Gene3D" id="3.90.550.10">
    <property type="entry name" value="Spore Coat Polysaccharide Biosynthesis Protein SpsA, Chain A"/>
    <property type="match status" value="1"/>
</dbReference>
<protein>
    <submittedName>
        <fullName evidence="3">Glycosyltransferase family 2 protein</fullName>
    </submittedName>
</protein>